<dbReference type="GO" id="GO:0008270">
    <property type="term" value="F:zinc ion binding"/>
    <property type="evidence" value="ECO:0007669"/>
    <property type="project" value="UniProtKB-KW"/>
</dbReference>
<dbReference type="GO" id="GO:0005634">
    <property type="term" value="C:nucleus"/>
    <property type="evidence" value="ECO:0007669"/>
    <property type="project" value="UniProtKB-SubCell"/>
</dbReference>
<dbReference type="SUPFAM" id="SSF103612">
    <property type="entry name" value="SBT domain"/>
    <property type="match status" value="1"/>
</dbReference>
<reference evidence="12 13" key="1">
    <citation type="journal article" date="2015" name="Proc. Natl. Acad. Sci. U.S.A.">
        <title>The resurrection genome of Boea hygrometrica: A blueprint for survival of dehydration.</title>
        <authorList>
            <person name="Xiao L."/>
            <person name="Yang G."/>
            <person name="Zhang L."/>
            <person name="Yang X."/>
            <person name="Zhao S."/>
            <person name="Ji Z."/>
            <person name="Zhou Q."/>
            <person name="Hu M."/>
            <person name="Wang Y."/>
            <person name="Chen M."/>
            <person name="Xu Y."/>
            <person name="Jin H."/>
            <person name="Xiao X."/>
            <person name="Hu G."/>
            <person name="Bao F."/>
            <person name="Hu Y."/>
            <person name="Wan P."/>
            <person name="Li L."/>
            <person name="Deng X."/>
            <person name="Kuang T."/>
            <person name="Xiang C."/>
            <person name="Zhu J.K."/>
            <person name="Oliver M.J."/>
            <person name="He Y."/>
        </authorList>
    </citation>
    <scope>NUCLEOTIDE SEQUENCE [LARGE SCALE GENOMIC DNA]</scope>
    <source>
        <strain evidence="13">cv. XS01</strain>
    </source>
</reference>
<keyword evidence="13" id="KW-1185">Reference proteome</keyword>
<keyword evidence="8" id="KW-0539">Nucleus</keyword>
<protein>
    <submittedName>
        <fullName evidence="12">Squamosa promoter-binding-like protein 6</fullName>
    </submittedName>
</protein>
<evidence type="ECO:0000256" key="2">
    <source>
        <dbReference type="ARBA" id="ARBA00022723"/>
    </source>
</evidence>
<dbReference type="EMBL" id="KV001317">
    <property type="protein sequence ID" value="KZV39126.1"/>
    <property type="molecule type" value="Genomic_DNA"/>
</dbReference>
<comment type="function">
    <text evidence="9">Probable transcriptional factor. Binds to the promoter of the SQUAMOSA gene.</text>
</comment>
<dbReference type="AlphaFoldDB" id="A0A2Z7BXW1"/>
<sequence>MESLSYGTEGKGLAVVQLDDACVRSGNVLKRWGRERLCVEPILPDIMRKFDLSEESSKNLGYFTDDGSTKSFVSTSTNTSTSFMEFGARFSTPAMKADNQNLVPTSFMSDNLAARKDRSTYQFDVENSVLCSLEHSVAAKRARTSNSLSLVPVCQVLDCNKDLSSSKDYHKRHKVCDLHSKSSVVIVDGIQQRFCQQCSRFHLLREFDEGKRSCRKRLAGHNERRRKPQLDAHLGSSYFATDLSRTPFLFPKFLQVGSFHGDPMNHRFGPSLSNSLLNKNRLFSAQEVSAESNSSGALSLLSSQSQNLPSNSTDVSVKHPLIFLDNQHSKNFAESFSNTTLKNFTSNVLPEVLDAGVSIGLDIRQDILSQEPKAPEGANTVDLLQLSFHLQRVEHQRYSTEVNLENGHFRHTAIT</sequence>
<dbReference type="Proteomes" id="UP000250235">
    <property type="component" value="Unassembled WGS sequence"/>
</dbReference>
<proteinExistence type="predicted"/>
<keyword evidence="6" id="KW-0238">DNA-binding</keyword>
<evidence type="ECO:0000256" key="7">
    <source>
        <dbReference type="ARBA" id="ARBA00023163"/>
    </source>
</evidence>
<dbReference type="InterPro" id="IPR044817">
    <property type="entry name" value="SBP-like"/>
</dbReference>
<evidence type="ECO:0000313" key="13">
    <source>
        <dbReference type="Proteomes" id="UP000250235"/>
    </source>
</evidence>
<dbReference type="Pfam" id="PF03110">
    <property type="entry name" value="SBP"/>
    <property type="match status" value="1"/>
</dbReference>
<organism evidence="12 13">
    <name type="scientific">Dorcoceras hygrometricum</name>
    <dbReference type="NCBI Taxonomy" id="472368"/>
    <lineage>
        <taxon>Eukaryota</taxon>
        <taxon>Viridiplantae</taxon>
        <taxon>Streptophyta</taxon>
        <taxon>Embryophyta</taxon>
        <taxon>Tracheophyta</taxon>
        <taxon>Spermatophyta</taxon>
        <taxon>Magnoliopsida</taxon>
        <taxon>eudicotyledons</taxon>
        <taxon>Gunneridae</taxon>
        <taxon>Pentapetalae</taxon>
        <taxon>asterids</taxon>
        <taxon>lamiids</taxon>
        <taxon>Lamiales</taxon>
        <taxon>Gesneriaceae</taxon>
        <taxon>Didymocarpoideae</taxon>
        <taxon>Trichosporeae</taxon>
        <taxon>Loxocarpinae</taxon>
        <taxon>Dorcoceras</taxon>
    </lineage>
</organism>
<evidence type="ECO:0000259" key="11">
    <source>
        <dbReference type="PROSITE" id="PS51141"/>
    </source>
</evidence>
<dbReference type="PROSITE" id="PS51141">
    <property type="entry name" value="ZF_SBP"/>
    <property type="match status" value="1"/>
</dbReference>
<evidence type="ECO:0000256" key="9">
    <source>
        <dbReference type="ARBA" id="ARBA00056472"/>
    </source>
</evidence>
<gene>
    <name evidence="12" type="ORF">F511_34812</name>
</gene>
<dbReference type="GO" id="GO:0003677">
    <property type="term" value="F:DNA binding"/>
    <property type="evidence" value="ECO:0007669"/>
    <property type="project" value="UniProtKB-KW"/>
</dbReference>
<dbReference type="PANTHER" id="PTHR31251:SF229">
    <property type="entry name" value="SQUAMOSA PROMOTER-BINDING-LIKE PROTEIN"/>
    <property type="match status" value="1"/>
</dbReference>
<evidence type="ECO:0000256" key="10">
    <source>
        <dbReference type="PROSITE-ProRule" id="PRU00470"/>
    </source>
</evidence>
<keyword evidence="5" id="KW-0805">Transcription regulation</keyword>
<dbReference type="Gene3D" id="4.10.1100.10">
    <property type="entry name" value="Transcription factor, SBP-box domain"/>
    <property type="match status" value="1"/>
</dbReference>
<feature type="domain" description="SBP-type" evidence="11">
    <location>
        <begin position="151"/>
        <end position="228"/>
    </location>
</feature>
<accession>A0A2Z7BXW1</accession>
<evidence type="ECO:0000256" key="4">
    <source>
        <dbReference type="ARBA" id="ARBA00022833"/>
    </source>
</evidence>
<comment type="subcellular location">
    <subcellularLocation>
        <location evidence="1">Nucleus</location>
    </subcellularLocation>
</comment>
<keyword evidence="2" id="KW-0479">Metal-binding</keyword>
<dbReference type="OrthoDB" id="514967at2759"/>
<keyword evidence="3 10" id="KW-0863">Zinc-finger</keyword>
<evidence type="ECO:0000256" key="1">
    <source>
        <dbReference type="ARBA" id="ARBA00004123"/>
    </source>
</evidence>
<evidence type="ECO:0000313" key="12">
    <source>
        <dbReference type="EMBL" id="KZV39126.1"/>
    </source>
</evidence>
<name>A0A2Z7BXW1_9LAMI</name>
<dbReference type="InterPro" id="IPR036893">
    <property type="entry name" value="SBP_sf"/>
</dbReference>
<evidence type="ECO:0000256" key="8">
    <source>
        <dbReference type="ARBA" id="ARBA00023242"/>
    </source>
</evidence>
<keyword evidence="7" id="KW-0804">Transcription</keyword>
<evidence type="ECO:0000256" key="6">
    <source>
        <dbReference type="ARBA" id="ARBA00023125"/>
    </source>
</evidence>
<dbReference type="FunFam" id="4.10.1100.10:FF:000001">
    <property type="entry name" value="Squamosa promoter-binding-like protein 14"/>
    <property type="match status" value="1"/>
</dbReference>
<keyword evidence="4" id="KW-0862">Zinc</keyword>
<evidence type="ECO:0000256" key="5">
    <source>
        <dbReference type="ARBA" id="ARBA00023015"/>
    </source>
</evidence>
<evidence type="ECO:0000256" key="3">
    <source>
        <dbReference type="ARBA" id="ARBA00022771"/>
    </source>
</evidence>
<dbReference type="InterPro" id="IPR004333">
    <property type="entry name" value="SBP_dom"/>
</dbReference>
<dbReference type="PANTHER" id="PTHR31251">
    <property type="entry name" value="SQUAMOSA PROMOTER-BINDING-LIKE PROTEIN 4"/>
    <property type="match status" value="1"/>
</dbReference>